<proteinExistence type="predicted"/>
<dbReference type="EMBL" id="JAEHOE010000080">
    <property type="protein sequence ID" value="KAG2488701.1"/>
    <property type="molecule type" value="Genomic_DNA"/>
</dbReference>
<protein>
    <submittedName>
        <fullName evidence="3">Uncharacterized protein</fullName>
    </submittedName>
</protein>
<gene>
    <name evidence="3" type="ORF">HYH03_012701</name>
</gene>
<feature type="compositionally biased region" description="Low complexity" evidence="1">
    <location>
        <begin position="457"/>
        <end position="473"/>
    </location>
</feature>
<feature type="signal peptide" evidence="2">
    <location>
        <begin position="1"/>
        <end position="22"/>
    </location>
</feature>
<dbReference type="OrthoDB" id="523537at2759"/>
<evidence type="ECO:0000256" key="2">
    <source>
        <dbReference type="SAM" id="SignalP"/>
    </source>
</evidence>
<feature type="compositionally biased region" description="Low complexity" evidence="1">
    <location>
        <begin position="481"/>
        <end position="504"/>
    </location>
</feature>
<sequence length="530" mass="58152">MRARRLSLALCAAFALVTLAAAAVKWPDAEGEKVLASHYHSVSDWFGHSSRFNVSDECDAGQRLRWAYFTRHPGTLWDWMAVADNLEISWTRIQTRNFWELVDHDVARDTYASTEAIAASKWRGMGQLMCHMGDVLVFGDVIPDSRPVLQGNCTTPTLLLITNRFDTGVREDHDGYYKWFSQVIAERPWIWIVVNNPFDVLYLKTKGVQLPPERFLMLRPVGASFIRKPPPELAAERADKIALIKHVGMYHLESTTLIPWLESKGLMSYLTTYGKFYGGPVVLSQHKATIQIPYQVSVMKMYESMAYGAVFIVPTPRFFLHMLDTYNETTMSFCCRPWLKQYNDTWQEFVDWYSPDFIGGHVMFDSWDELEQAIKGEGAFTPELFAAKRAESKRLMLASRQKSLDGYRSLLHQLEKQSCVAIRRPDLWPPPYATAWAKHLPVAGSNLTEATEPQGNAGAEAAGAGPGSAAAAQGTGGEAGVGEAASGAGAAKAGAGTQAEAGAGSQRTGAGEAGGEGGGEVAQGSGAGTH</sequence>
<evidence type="ECO:0000313" key="4">
    <source>
        <dbReference type="Proteomes" id="UP000612055"/>
    </source>
</evidence>
<feature type="region of interest" description="Disordered" evidence="1">
    <location>
        <begin position="447"/>
        <end position="530"/>
    </location>
</feature>
<organism evidence="3 4">
    <name type="scientific">Edaphochlamys debaryana</name>
    <dbReference type="NCBI Taxonomy" id="47281"/>
    <lineage>
        <taxon>Eukaryota</taxon>
        <taxon>Viridiplantae</taxon>
        <taxon>Chlorophyta</taxon>
        <taxon>core chlorophytes</taxon>
        <taxon>Chlorophyceae</taxon>
        <taxon>CS clade</taxon>
        <taxon>Chlamydomonadales</taxon>
        <taxon>Chlamydomonadales incertae sedis</taxon>
        <taxon>Edaphochlamys</taxon>
    </lineage>
</organism>
<feature type="compositionally biased region" description="Gly residues" evidence="1">
    <location>
        <begin position="511"/>
        <end position="530"/>
    </location>
</feature>
<dbReference type="Proteomes" id="UP000612055">
    <property type="component" value="Unassembled WGS sequence"/>
</dbReference>
<reference evidence="3" key="1">
    <citation type="journal article" date="2020" name="bioRxiv">
        <title>Comparative genomics of Chlamydomonas.</title>
        <authorList>
            <person name="Craig R.J."/>
            <person name="Hasan A.R."/>
            <person name="Ness R.W."/>
            <person name="Keightley P.D."/>
        </authorList>
    </citation>
    <scope>NUCLEOTIDE SEQUENCE</scope>
    <source>
        <strain evidence="3">CCAP 11/70</strain>
    </source>
</reference>
<dbReference type="AlphaFoldDB" id="A0A835XRE4"/>
<comment type="caution">
    <text evidence="3">The sequence shown here is derived from an EMBL/GenBank/DDBJ whole genome shotgun (WGS) entry which is preliminary data.</text>
</comment>
<keyword evidence="2" id="KW-0732">Signal</keyword>
<evidence type="ECO:0000313" key="3">
    <source>
        <dbReference type="EMBL" id="KAG2488701.1"/>
    </source>
</evidence>
<evidence type="ECO:0000256" key="1">
    <source>
        <dbReference type="SAM" id="MobiDB-lite"/>
    </source>
</evidence>
<name>A0A835XRE4_9CHLO</name>
<feature type="chain" id="PRO_5032837825" evidence="2">
    <location>
        <begin position="23"/>
        <end position="530"/>
    </location>
</feature>
<keyword evidence="4" id="KW-1185">Reference proteome</keyword>
<accession>A0A835XRE4</accession>